<reference evidence="4 6" key="2">
    <citation type="submission" date="2018-12" db="EMBL/GenBank/DDBJ databases">
        <authorList>
            <person name="hu s."/>
            <person name="Xu Y."/>
            <person name="Xu B."/>
            <person name="Li F."/>
        </authorList>
    </citation>
    <scope>NUCLEOTIDE SEQUENCE [LARGE SCALE GENOMIC DNA]</scope>
    <source>
        <strain evidence="4 6">KSW2-17</strain>
    </source>
</reference>
<name>A0A2P8H0B9_9MICO</name>
<reference evidence="3 5" key="1">
    <citation type="submission" date="2018-03" db="EMBL/GenBank/DDBJ databases">
        <title>Genomic Encyclopedia of Archaeal and Bacterial Type Strains, Phase II (KMG-II): from individual species to whole genera.</title>
        <authorList>
            <person name="Goeker M."/>
        </authorList>
    </citation>
    <scope>NUCLEOTIDE SEQUENCE [LARGE SCALE GENOMIC DNA]</scope>
    <source>
        <strain evidence="3 5">DSM 21548</strain>
    </source>
</reference>
<keyword evidence="6" id="KW-1185">Reference proteome</keyword>
<dbReference type="Pfam" id="PF14340">
    <property type="entry name" value="DUF4395"/>
    <property type="match status" value="1"/>
</dbReference>
<feature type="transmembrane region" description="Helical" evidence="1">
    <location>
        <begin position="123"/>
        <end position="152"/>
    </location>
</feature>
<dbReference type="OrthoDB" id="345402at2"/>
<feature type="transmembrane region" description="Helical" evidence="1">
    <location>
        <begin position="21"/>
        <end position="39"/>
    </location>
</feature>
<keyword evidence="1" id="KW-0812">Transmembrane</keyword>
<dbReference type="Proteomes" id="UP000268291">
    <property type="component" value="Unassembled WGS sequence"/>
</dbReference>
<sequence length="166" mass="17655">MPQKPPSRPIDVRAPRFVGGYTFVLAVIVLLVALLRPLEESITARLAGPEFLLLIVLWASFGAGTVFGNGAHPFAAVFRTVIRPHLGPADVEDPRPPRFALLVGFVISTIGLVLHAAGVPFGLAVAAAFIVIASFLQAFVGFCLGCQVYLVLIRAGFIRPKTPIAT</sequence>
<dbReference type="EMBL" id="RZGY01000001">
    <property type="protein sequence ID" value="RUQ85937.1"/>
    <property type="molecule type" value="Genomic_DNA"/>
</dbReference>
<keyword evidence="1" id="KW-1133">Transmembrane helix</keyword>
<evidence type="ECO:0000313" key="4">
    <source>
        <dbReference type="EMBL" id="RUQ85937.1"/>
    </source>
</evidence>
<evidence type="ECO:0000313" key="3">
    <source>
        <dbReference type="EMBL" id="PSL39675.1"/>
    </source>
</evidence>
<feature type="transmembrane region" description="Helical" evidence="1">
    <location>
        <begin position="99"/>
        <end position="117"/>
    </location>
</feature>
<organism evidence="3 5">
    <name type="scientific">Labedella gwakjiensis</name>
    <dbReference type="NCBI Taxonomy" id="390269"/>
    <lineage>
        <taxon>Bacteria</taxon>
        <taxon>Bacillati</taxon>
        <taxon>Actinomycetota</taxon>
        <taxon>Actinomycetes</taxon>
        <taxon>Micrococcales</taxon>
        <taxon>Microbacteriaceae</taxon>
        <taxon>Labedella</taxon>
    </lineage>
</organism>
<accession>A0A2P8H0B9</accession>
<evidence type="ECO:0000259" key="2">
    <source>
        <dbReference type="Pfam" id="PF14340"/>
    </source>
</evidence>
<dbReference type="InterPro" id="IPR025508">
    <property type="entry name" value="DUF4395"/>
</dbReference>
<dbReference type="Proteomes" id="UP000241203">
    <property type="component" value="Unassembled WGS sequence"/>
</dbReference>
<feature type="transmembrane region" description="Helical" evidence="1">
    <location>
        <begin position="51"/>
        <end position="78"/>
    </location>
</feature>
<dbReference type="RefSeq" id="WP_106564511.1">
    <property type="nucleotide sequence ID" value="NZ_PYAU01000001.1"/>
</dbReference>
<feature type="domain" description="DUF4395" evidence="2">
    <location>
        <begin position="10"/>
        <end position="154"/>
    </location>
</feature>
<keyword evidence="1" id="KW-0472">Membrane</keyword>
<dbReference type="AlphaFoldDB" id="A0A2P8H0B9"/>
<evidence type="ECO:0000313" key="5">
    <source>
        <dbReference type="Proteomes" id="UP000241203"/>
    </source>
</evidence>
<dbReference type="EMBL" id="PYAU01000001">
    <property type="protein sequence ID" value="PSL39675.1"/>
    <property type="molecule type" value="Genomic_DNA"/>
</dbReference>
<evidence type="ECO:0000313" key="6">
    <source>
        <dbReference type="Proteomes" id="UP000268291"/>
    </source>
</evidence>
<gene>
    <name evidence="3" type="ORF">CLV49_3319</name>
    <name evidence="4" type="ORF">ELQ93_02660</name>
</gene>
<proteinExistence type="predicted"/>
<comment type="caution">
    <text evidence="3">The sequence shown here is derived from an EMBL/GenBank/DDBJ whole genome shotgun (WGS) entry which is preliminary data.</text>
</comment>
<evidence type="ECO:0000256" key="1">
    <source>
        <dbReference type="SAM" id="Phobius"/>
    </source>
</evidence>
<protein>
    <submittedName>
        <fullName evidence="4">DUF4395 domain-containing protein</fullName>
    </submittedName>
    <submittedName>
        <fullName evidence="3">Uncharacterized protein DUF4395</fullName>
    </submittedName>
</protein>